<dbReference type="OrthoDB" id="3268930at2"/>
<dbReference type="PANTHER" id="PTHR34580">
    <property type="match status" value="1"/>
</dbReference>
<protein>
    <recommendedName>
        <fullName evidence="1">WYL domain-containing protein</fullName>
    </recommendedName>
</protein>
<dbReference type="AlphaFoldDB" id="A0A2Z3S3E3"/>
<dbReference type="EMBL" id="CP023994">
    <property type="protein sequence ID" value="AWR21478.1"/>
    <property type="molecule type" value="Genomic_DNA"/>
</dbReference>
<dbReference type="InterPro" id="IPR051534">
    <property type="entry name" value="CBASS_pafABC_assoc_protein"/>
</dbReference>
<feature type="domain" description="WYL" evidence="1">
    <location>
        <begin position="157"/>
        <end position="223"/>
    </location>
</feature>
<organism evidence="2 3">
    <name type="scientific">Aurantimicrobium photophilum</name>
    <dbReference type="NCBI Taxonomy" id="1987356"/>
    <lineage>
        <taxon>Bacteria</taxon>
        <taxon>Bacillati</taxon>
        <taxon>Actinomycetota</taxon>
        <taxon>Actinomycetes</taxon>
        <taxon>Micrococcales</taxon>
        <taxon>Microbacteriaceae</taxon>
        <taxon>Aurantimicrobium</taxon>
    </lineage>
</organism>
<dbReference type="RefSeq" id="WP_110233379.1">
    <property type="nucleotide sequence ID" value="NZ_CP023994.1"/>
</dbReference>
<reference evidence="2 3" key="1">
    <citation type="submission" date="2017-10" db="EMBL/GenBank/DDBJ databases">
        <title>Genome of an Actinobacterium that displays light-enhanced growth.</title>
        <authorList>
            <person name="Maresca J.A."/>
            <person name="Hempel P."/>
            <person name="Shevchenko O."/>
            <person name="Miller K.J."/>
            <person name="Hahn M.W."/>
        </authorList>
    </citation>
    <scope>NUCLEOTIDE SEQUENCE [LARGE SCALE GENOMIC DNA]</scope>
    <source>
        <strain evidence="2 3">MWH-Mo1</strain>
    </source>
</reference>
<dbReference type="InterPro" id="IPR026881">
    <property type="entry name" value="WYL_dom"/>
</dbReference>
<dbReference type="PANTHER" id="PTHR34580:SF3">
    <property type="entry name" value="PROTEIN PAFB"/>
    <property type="match status" value="1"/>
</dbReference>
<keyword evidence="3" id="KW-1185">Reference proteome</keyword>
<gene>
    <name evidence="2" type="ORF">AURMO_00874</name>
</gene>
<evidence type="ECO:0000313" key="3">
    <source>
        <dbReference type="Proteomes" id="UP000246894"/>
    </source>
</evidence>
<evidence type="ECO:0000313" key="2">
    <source>
        <dbReference type="EMBL" id="AWR21478.1"/>
    </source>
</evidence>
<dbReference type="Pfam" id="PF13280">
    <property type="entry name" value="WYL"/>
    <property type="match status" value="1"/>
</dbReference>
<dbReference type="Proteomes" id="UP000246894">
    <property type="component" value="Chromosome"/>
</dbReference>
<name>A0A2Z3S3E3_9MICO</name>
<accession>A0A2Z3S3E3</accession>
<dbReference type="PROSITE" id="PS52050">
    <property type="entry name" value="WYL"/>
    <property type="match status" value="1"/>
</dbReference>
<dbReference type="KEGG" id="aum:AURMO_00874"/>
<evidence type="ECO:0000259" key="1">
    <source>
        <dbReference type="Pfam" id="PF13280"/>
    </source>
</evidence>
<sequence>MARAENRIKKEDRLFSLILALVSSREGLTKNEILKTVRGYSDFFDYNGNTALDKMFERDKDEIRSMGVIIDTLELPEEEGQTHNIRYSISRKNYDFPDDVTFTSDELTLLNVAANAWREASLSSDSRHALTKIKSLGVSASDPLIGVAPHIRTNDRAFNSIEDALENELILTFNYLKPGQSKSQLRTVSPLAMLSWGGLWYVLAFDFEAQAERTFLLKRIVSVPVRVPQKTHPRPSENYVRRLQSELEELTRANSASLKLLSGSDAQLRLTSKYGYFSEETSITFGFSDLELLADELVVFGNQVSVVSPSELAEAVRARLELISSQHGGEQ</sequence>
<proteinExistence type="predicted"/>